<dbReference type="Proteomes" id="UP001281761">
    <property type="component" value="Unassembled WGS sequence"/>
</dbReference>
<proteinExistence type="predicted"/>
<dbReference type="EMBL" id="JARBJD010000505">
    <property type="protein sequence ID" value="KAK2941401.1"/>
    <property type="molecule type" value="Genomic_DNA"/>
</dbReference>
<evidence type="ECO:0000313" key="2">
    <source>
        <dbReference type="EMBL" id="KAK2941401.1"/>
    </source>
</evidence>
<evidence type="ECO:0000256" key="1">
    <source>
        <dbReference type="SAM" id="MobiDB-lite"/>
    </source>
</evidence>
<name>A0ABQ9WPI8_9EUKA</name>
<feature type="region of interest" description="Disordered" evidence="1">
    <location>
        <begin position="1"/>
        <end position="65"/>
    </location>
</feature>
<keyword evidence="3" id="KW-1185">Reference proteome</keyword>
<feature type="compositionally biased region" description="Basic and acidic residues" evidence="1">
    <location>
        <begin position="26"/>
        <end position="65"/>
    </location>
</feature>
<gene>
    <name evidence="2" type="ORF">BLNAU_23684</name>
</gene>
<organism evidence="2 3">
    <name type="scientific">Blattamonas nauphoetae</name>
    <dbReference type="NCBI Taxonomy" id="2049346"/>
    <lineage>
        <taxon>Eukaryota</taxon>
        <taxon>Metamonada</taxon>
        <taxon>Preaxostyla</taxon>
        <taxon>Oxymonadida</taxon>
        <taxon>Blattamonas</taxon>
    </lineage>
</organism>
<reference evidence="2 3" key="1">
    <citation type="journal article" date="2022" name="bioRxiv">
        <title>Genomics of Preaxostyla Flagellates Illuminates Evolutionary Transitions and the Path Towards Mitochondrial Loss.</title>
        <authorList>
            <person name="Novak L.V.F."/>
            <person name="Treitli S.C."/>
            <person name="Pyrih J."/>
            <person name="Halakuc P."/>
            <person name="Pipaliya S.V."/>
            <person name="Vacek V."/>
            <person name="Brzon O."/>
            <person name="Soukal P."/>
            <person name="Eme L."/>
            <person name="Dacks J.B."/>
            <person name="Karnkowska A."/>
            <person name="Elias M."/>
            <person name="Hampl V."/>
        </authorList>
    </citation>
    <scope>NUCLEOTIDE SEQUENCE [LARGE SCALE GENOMIC DNA]</scope>
    <source>
        <strain evidence="2">NAU3</strain>
        <tissue evidence="2">Gut</tissue>
    </source>
</reference>
<accession>A0ABQ9WPI8</accession>
<protein>
    <submittedName>
        <fullName evidence="2">Uncharacterized protein</fullName>
    </submittedName>
</protein>
<comment type="caution">
    <text evidence="2">The sequence shown here is derived from an EMBL/GenBank/DDBJ whole genome shotgun (WGS) entry which is preliminary data.</text>
</comment>
<feature type="compositionally biased region" description="Basic residues" evidence="1">
    <location>
        <begin position="15"/>
        <end position="25"/>
    </location>
</feature>
<evidence type="ECO:0000313" key="3">
    <source>
        <dbReference type="Proteomes" id="UP001281761"/>
    </source>
</evidence>
<sequence>MGFQPPSTSDPDDRRRKRQVSLRTRKREESEDSKKKKDAKKELEANKLETSKTLNKDKRVTRKDRSLGLSDIAKDLLNHNHCEVQCYRAAVEILDGGTGSDYADILSKEEELC</sequence>